<protein>
    <submittedName>
        <fullName evidence="3">TonB protein C-terminal</fullName>
    </submittedName>
</protein>
<proteinExistence type="predicted"/>
<feature type="chain" id="PRO_5011679188" evidence="1">
    <location>
        <begin position="21"/>
        <end position="176"/>
    </location>
</feature>
<dbReference type="InterPro" id="IPR037682">
    <property type="entry name" value="TonB_C"/>
</dbReference>
<reference evidence="4" key="1">
    <citation type="submission" date="2016-10" db="EMBL/GenBank/DDBJ databases">
        <authorList>
            <person name="Varghese N."/>
            <person name="Submissions S."/>
        </authorList>
    </citation>
    <scope>NUCLEOTIDE SEQUENCE [LARGE SCALE GENOMIC DNA]</scope>
    <source>
        <strain evidence="4">CGMCC 1.8975</strain>
    </source>
</reference>
<dbReference type="Pfam" id="PF03544">
    <property type="entry name" value="TonB_C"/>
    <property type="match status" value="1"/>
</dbReference>
<dbReference type="SUPFAM" id="SSF74653">
    <property type="entry name" value="TolA/TonB C-terminal domain"/>
    <property type="match status" value="1"/>
</dbReference>
<dbReference type="Proteomes" id="UP000199249">
    <property type="component" value="Unassembled WGS sequence"/>
</dbReference>
<keyword evidence="4" id="KW-1185">Reference proteome</keyword>
<organism evidence="3 4">
    <name type="scientific">Hymenobacter psychrophilus</name>
    <dbReference type="NCBI Taxonomy" id="651662"/>
    <lineage>
        <taxon>Bacteria</taxon>
        <taxon>Pseudomonadati</taxon>
        <taxon>Bacteroidota</taxon>
        <taxon>Cytophagia</taxon>
        <taxon>Cytophagales</taxon>
        <taxon>Hymenobacteraceae</taxon>
        <taxon>Hymenobacter</taxon>
    </lineage>
</organism>
<dbReference type="AlphaFoldDB" id="A0A1H3HSC7"/>
<dbReference type="EMBL" id="FNOV01000006">
    <property type="protein sequence ID" value="SDY17589.1"/>
    <property type="molecule type" value="Genomic_DNA"/>
</dbReference>
<dbReference type="STRING" id="651662.SAMN04488069_106101"/>
<gene>
    <name evidence="3" type="ORF">SAMN04488069_106101</name>
</gene>
<dbReference type="RefSeq" id="WP_092739735.1">
    <property type="nucleotide sequence ID" value="NZ_FNOV01000006.1"/>
</dbReference>
<dbReference type="Gene3D" id="3.30.1150.10">
    <property type="match status" value="1"/>
</dbReference>
<evidence type="ECO:0000313" key="4">
    <source>
        <dbReference type="Proteomes" id="UP000199249"/>
    </source>
</evidence>
<accession>A0A1H3HSC7</accession>
<evidence type="ECO:0000256" key="1">
    <source>
        <dbReference type="SAM" id="SignalP"/>
    </source>
</evidence>
<name>A0A1H3HSC7_9BACT</name>
<evidence type="ECO:0000313" key="3">
    <source>
        <dbReference type="EMBL" id="SDY17589.1"/>
    </source>
</evidence>
<feature type="signal peptide" evidence="1">
    <location>
        <begin position="1"/>
        <end position="20"/>
    </location>
</feature>
<dbReference type="GO" id="GO:0055085">
    <property type="term" value="P:transmembrane transport"/>
    <property type="evidence" value="ECO:0007669"/>
    <property type="project" value="InterPro"/>
</dbReference>
<keyword evidence="1" id="KW-0732">Signal</keyword>
<sequence length="176" mass="19615">MRNRLLLLYLLLLSGLPVAAQVVEPYRVPQAGIDTVGLHSKSAHPPAVVLDEDDGLYDVITAETYWAIAHGGPVMICEELPTYRARNRKDSLGLFIQQNLRWPNPRLCIDGRLFVSFIVGVDGQVYRAKVLNKLHPLFDAEALRVVQLLSGHLTPAVCSGKARPHEMVVPVTFWIQ</sequence>
<evidence type="ECO:0000259" key="2">
    <source>
        <dbReference type="Pfam" id="PF03544"/>
    </source>
</evidence>
<dbReference type="OrthoDB" id="1039448at2"/>
<feature type="domain" description="TonB C-terminal" evidence="2">
    <location>
        <begin position="109"/>
        <end position="173"/>
    </location>
</feature>